<dbReference type="Pfam" id="PF01636">
    <property type="entry name" value="APH"/>
    <property type="match status" value="1"/>
</dbReference>
<dbReference type="InterPro" id="IPR011009">
    <property type="entry name" value="Kinase-like_dom_sf"/>
</dbReference>
<protein>
    <submittedName>
        <fullName evidence="2">Phosphotransferase</fullName>
    </submittedName>
</protein>
<dbReference type="EMBL" id="CP045488">
    <property type="protein sequence ID" value="QFU82961.1"/>
    <property type="molecule type" value="Genomic_DNA"/>
</dbReference>
<dbReference type="PANTHER" id="PTHR47829">
    <property type="entry name" value="HYDROLASE, PUTATIVE (AFU_ORTHOLOGUE AFUA_1G12880)-RELATED"/>
    <property type="match status" value="1"/>
</dbReference>
<keyword evidence="3" id="KW-1185">Reference proteome</keyword>
<dbReference type="Gene3D" id="3.30.200.20">
    <property type="entry name" value="Phosphorylase Kinase, domain 1"/>
    <property type="match status" value="1"/>
</dbReference>
<gene>
    <name evidence="2" type="ORF">GCU68_10665</name>
</gene>
<dbReference type="GO" id="GO:0016740">
    <property type="term" value="F:transferase activity"/>
    <property type="evidence" value="ECO:0007669"/>
    <property type="project" value="UniProtKB-KW"/>
</dbReference>
<dbReference type="AlphaFoldDB" id="A0A5P9P477"/>
<evidence type="ECO:0000313" key="3">
    <source>
        <dbReference type="Proteomes" id="UP000326170"/>
    </source>
</evidence>
<dbReference type="InterPro" id="IPR002575">
    <property type="entry name" value="Aminoglycoside_PTrfase"/>
</dbReference>
<dbReference type="Gene3D" id="3.90.1200.10">
    <property type="match status" value="1"/>
</dbReference>
<dbReference type="InterPro" id="IPR052898">
    <property type="entry name" value="ACAD10-like"/>
</dbReference>
<evidence type="ECO:0000259" key="1">
    <source>
        <dbReference type="Pfam" id="PF01636"/>
    </source>
</evidence>
<evidence type="ECO:0000313" key="2">
    <source>
        <dbReference type="EMBL" id="QFU82961.1"/>
    </source>
</evidence>
<proteinExistence type="predicted"/>
<dbReference type="Proteomes" id="UP000326170">
    <property type="component" value="Chromosome"/>
</dbReference>
<name>A0A5P9P477_9EURY</name>
<accession>A0A5P9P477</accession>
<dbReference type="CDD" id="cd05154">
    <property type="entry name" value="ACAD10_11_N-like"/>
    <property type="match status" value="1"/>
</dbReference>
<dbReference type="PANTHER" id="PTHR47829:SF1">
    <property type="entry name" value="HAD FAMILY PHOSPHATASE"/>
    <property type="match status" value="1"/>
</dbReference>
<dbReference type="KEGG" id="nas:GCU68_10665"/>
<sequence>MSDETYLDRLVDRDQLRSYLTDALGPADRLEVERVDAGHSNETLFVTWGGQELVVRRPPPGKTADTAHDVLREHHVVDALQETAVPVPTTVLACDDHEVMGSDFYVMEKLEGDVIRTEEPSWLARPDARRQLSTELVDTLAAIHDVDYEAVGLGEFGYPEGFTQRQVDRWGEQFEWARETTADHRDLPMLERITEWLQANVPEDHPETLVQGDYKLDNVMFAPADEGVTAGDDAAADARPEVIAVFDWELATLGDPFTDLGWMLSFWHDEDDPEPPVQGLYPTLTAREGYLTRSELIERYEAQTGRPFDNPRFYTVLATYKMGALGEMFFRRHLEGNSDDPLYPKMEDGVPRLLEQATAIVDGEYEI</sequence>
<keyword evidence="2" id="KW-0808">Transferase</keyword>
<feature type="domain" description="Aminoglycoside phosphotransferase" evidence="1">
    <location>
        <begin position="32"/>
        <end position="275"/>
    </location>
</feature>
<organism evidence="2 3">
    <name type="scientific">Natronorubrum aibiense</name>
    <dbReference type="NCBI Taxonomy" id="348826"/>
    <lineage>
        <taxon>Archaea</taxon>
        <taxon>Methanobacteriati</taxon>
        <taxon>Methanobacteriota</taxon>
        <taxon>Stenosarchaea group</taxon>
        <taxon>Halobacteria</taxon>
        <taxon>Halobacteriales</taxon>
        <taxon>Natrialbaceae</taxon>
        <taxon>Natronorubrum</taxon>
    </lineage>
</organism>
<dbReference type="OrthoDB" id="350437at2157"/>
<dbReference type="InterPro" id="IPR041726">
    <property type="entry name" value="ACAD10_11_N"/>
</dbReference>
<dbReference type="GeneID" id="42301511"/>
<dbReference type="SUPFAM" id="SSF56112">
    <property type="entry name" value="Protein kinase-like (PK-like)"/>
    <property type="match status" value="1"/>
</dbReference>
<dbReference type="RefSeq" id="WP_152941452.1">
    <property type="nucleotide sequence ID" value="NZ_CP045488.1"/>
</dbReference>
<reference evidence="2 3" key="1">
    <citation type="journal article" date="2007" name="Int. J. Syst. Evol. Microbiol.">
        <title>Natronorubrum sulfidifaciens sp. nov., an extremely haloalkaliphilic archaeon isolated from Aiding salt lake in Xin-Jiang, China.</title>
        <authorList>
            <person name="Cui H.L."/>
            <person name="Tohty D."/>
            <person name="Liu H.C."/>
            <person name="Liu S.J."/>
            <person name="Oren A."/>
            <person name="Zhou P.J."/>
        </authorList>
    </citation>
    <scope>NUCLEOTIDE SEQUENCE [LARGE SCALE GENOMIC DNA]</scope>
    <source>
        <strain evidence="2 3">7-3</strain>
    </source>
</reference>